<evidence type="ECO:0000256" key="1">
    <source>
        <dbReference type="ARBA" id="ARBA00009437"/>
    </source>
</evidence>
<feature type="domain" description="HTH lysR-type" evidence="5">
    <location>
        <begin position="1"/>
        <end position="60"/>
    </location>
</feature>
<dbReference type="SUPFAM" id="SSF53850">
    <property type="entry name" value="Periplasmic binding protein-like II"/>
    <property type="match status" value="1"/>
</dbReference>
<sequence length="302" mass="33274">MQQDLNDLVYFVHVVEHQGFSPASRELGVPKSKLSRRIALLEERLGVRLLQRSTRHFSVTDIGQSYYTHCKAMLVEAEAAQEVVDRTRAEPRGIVRIACPIALLHTRVGPMLADFMAENPLVTIHLEATNRHIDVVAEGIDVAIRVRVPPLKDSDLVVRVLSTRRWCVAASPLLLQRIAVPQSPADLSGLPTLDWGSPMPQHVWHLAGPNGAMATIHHTPRLITDDMISLRTAAVAGVGIVQLPTMMITDELKQGTLAILMPEWSPKGGTIHAVMPSRRGLLPSVRALIDFLAARFAKLDEP</sequence>
<dbReference type="AlphaFoldDB" id="A0A418X6Y1"/>
<evidence type="ECO:0000313" key="6">
    <source>
        <dbReference type="EMBL" id="RJG08254.1"/>
    </source>
</evidence>
<dbReference type="InterPro" id="IPR058163">
    <property type="entry name" value="LysR-type_TF_proteobact-type"/>
</dbReference>
<dbReference type="GO" id="GO:0006351">
    <property type="term" value="P:DNA-templated transcription"/>
    <property type="evidence" value="ECO:0007669"/>
    <property type="project" value="TreeGrafter"/>
</dbReference>
<evidence type="ECO:0000259" key="5">
    <source>
        <dbReference type="PROSITE" id="PS50931"/>
    </source>
</evidence>
<dbReference type="EMBL" id="QYUP01000199">
    <property type="protein sequence ID" value="RJG08254.1"/>
    <property type="molecule type" value="Genomic_DNA"/>
</dbReference>
<dbReference type="GO" id="GO:0003700">
    <property type="term" value="F:DNA-binding transcription factor activity"/>
    <property type="evidence" value="ECO:0007669"/>
    <property type="project" value="InterPro"/>
</dbReference>
<proteinExistence type="inferred from homology"/>
<keyword evidence="7" id="KW-1185">Reference proteome</keyword>
<keyword evidence="4" id="KW-0804">Transcription</keyword>
<name>A0A418X6Y1_9BURK</name>
<dbReference type="PANTHER" id="PTHR30537">
    <property type="entry name" value="HTH-TYPE TRANSCRIPTIONAL REGULATOR"/>
    <property type="match status" value="1"/>
</dbReference>
<dbReference type="NCBIfam" id="NF011573">
    <property type="entry name" value="PRK14997.1"/>
    <property type="match status" value="1"/>
</dbReference>
<dbReference type="InterPro" id="IPR005119">
    <property type="entry name" value="LysR_subst-bd"/>
</dbReference>
<dbReference type="Pfam" id="PF00126">
    <property type="entry name" value="HTH_1"/>
    <property type="match status" value="1"/>
</dbReference>
<evidence type="ECO:0000313" key="7">
    <source>
        <dbReference type="Proteomes" id="UP000284006"/>
    </source>
</evidence>
<dbReference type="PROSITE" id="PS50931">
    <property type="entry name" value="HTH_LYSR"/>
    <property type="match status" value="1"/>
</dbReference>
<organism evidence="6 7">
    <name type="scientific">Massilia cavernae</name>
    <dbReference type="NCBI Taxonomy" id="2320864"/>
    <lineage>
        <taxon>Bacteria</taxon>
        <taxon>Pseudomonadati</taxon>
        <taxon>Pseudomonadota</taxon>
        <taxon>Betaproteobacteria</taxon>
        <taxon>Burkholderiales</taxon>
        <taxon>Oxalobacteraceae</taxon>
        <taxon>Telluria group</taxon>
        <taxon>Massilia</taxon>
    </lineage>
</organism>
<dbReference type="PANTHER" id="PTHR30537:SF31">
    <property type="entry name" value="TRANSCRIPTIONAL REGULATOR, LYSR FAMILY"/>
    <property type="match status" value="1"/>
</dbReference>
<evidence type="ECO:0000256" key="4">
    <source>
        <dbReference type="ARBA" id="ARBA00023163"/>
    </source>
</evidence>
<dbReference type="Pfam" id="PF03466">
    <property type="entry name" value="LysR_substrate"/>
    <property type="match status" value="1"/>
</dbReference>
<comment type="similarity">
    <text evidence="1">Belongs to the LysR transcriptional regulatory family.</text>
</comment>
<dbReference type="RefSeq" id="WP_119813273.1">
    <property type="nucleotide sequence ID" value="NZ_QYUP01000199.1"/>
</dbReference>
<dbReference type="Gene3D" id="3.40.190.290">
    <property type="match status" value="1"/>
</dbReference>
<keyword evidence="3" id="KW-0238">DNA-binding</keyword>
<protein>
    <submittedName>
        <fullName evidence="6">LysR family transcriptional regulator</fullName>
    </submittedName>
</protein>
<dbReference type="Gene3D" id="1.10.10.10">
    <property type="entry name" value="Winged helix-like DNA-binding domain superfamily/Winged helix DNA-binding domain"/>
    <property type="match status" value="1"/>
</dbReference>
<keyword evidence="2" id="KW-0805">Transcription regulation</keyword>
<dbReference type="GO" id="GO:0043565">
    <property type="term" value="F:sequence-specific DNA binding"/>
    <property type="evidence" value="ECO:0007669"/>
    <property type="project" value="TreeGrafter"/>
</dbReference>
<accession>A0A418X6Y1</accession>
<dbReference type="CDD" id="cd08473">
    <property type="entry name" value="PBP2_CrgA_like_4"/>
    <property type="match status" value="1"/>
</dbReference>
<dbReference type="InterPro" id="IPR036388">
    <property type="entry name" value="WH-like_DNA-bd_sf"/>
</dbReference>
<dbReference type="InterPro" id="IPR036390">
    <property type="entry name" value="WH_DNA-bd_sf"/>
</dbReference>
<evidence type="ECO:0000256" key="2">
    <source>
        <dbReference type="ARBA" id="ARBA00023015"/>
    </source>
</evidence>
<reference evidence="6 7" key="1">
    <citation type="submission" date="2018-09" db="EMBL/GenBank/DDBJ databases">
        <authorList>
            <person name="Zhu H."/>
        </authorList>
    </citation>
    <scope>NUCLEOTIDE SEQUENCE [LARGE SCALE GENOMIC DNA]</scope>
    <source>
        <strain evidence="6 7">K1S02-61</strain>
    </source>
</reference>
<dbReference type="InterPro" id="IPR000847">
    <property type="entry name" value="LysR_HTH_N"/>
</dbReference>
<evidence type="ECO:0000256" key="3">
    <source>
        <dbReference type="ARBA" id="ARBA00023125"/>
    </source>
</evidence>
<dbReference type="FunFam" id="1.10.10.10:FF:000001">
    <property type="entry name" value="LysR family transcriptional regulator"/>
    <property type="match status" value="1"/>
</dbReference>
<gene>
    <name evidence="6" type="ORF">D3872_24835</name>
</gene>
<dbReference type="SUPFAM" id="SSF46785">
    <property type="entry name" value="Winged helix' DNA-binding domain"/>
    <property type="match status" value="1"/>
</dbReference>
<comment type="caution">
    <text evidence="6">The sequence shown here is derived from an EMBL/GenBank/DDBJ whole genome shotgun (WGS) entry which is preliminary data.</text>
</comment>
<dbReference type="OrthoDB" id="5671700at2"/>
<dbReference type="Proteomes" id="UP000284006">
    <property type="component" value="Unassembled WGS sequence"/>
</dbReference>